<dbReference type="Gene3D" id="3.40.190.290">
    <property type="match status" value="1"/>
</dbReference>
<keyword evidence="4" id="KW-0804">Transcription</keyword>
<dbReference type="PROSITE" id="PS50931">
    <property type="entry name" value="HTH_LYSR"/>
    <property type="match status" value="1"/>
</dbReference>
<dbReference type="InterPro" id="IPR000847">
    <property type="entry name" value="LysR_HTH_N"/>
</dbReference>
<evidence type="ECO:0000256" key="2">
    <source>
        <dbReference type="ARBA" id="ARBA00023015"/>
    </source>
</evidence>
<evidence type="ECO:0000256" key="1">
    <source>
        <dbReference type="ARBA" id="ARBA00009437"/>
    </source>
</evidence>
<evidence type="ECO:0000313" key="8">
    <source>
        <dbReference type="Proteomes" id="UP000305234"/>
    </source>
</evidence>
<feature type="domain" description="HTH lysR-type" evidence="5">
    <location>
        <begin position="12"/>
        <end position="61"/>
    </location>
</feature>
<evidence type="ECO:0000256" key="3">
    <source>
        <dbReference type="ARBA" id="ARBA00023125"/>
    </source>
</evidence>
<dbReference type="EMBL" id="SYUV01000097">
    <property type="protein sequence ID" value="TKF25980.1"/>
    <property type="molecule type" value="Genomic_DNA"/>
</dbReference>
<dbReference type="InterPro" id="IPR036388">
    <property type="entry name" value="WH-like_DNA-bd_sf"/>
</dbReference>
<evidence type="ECO:0000313" key="7">
    <source>
        <dbReference type="EMBL" id="TKF25980.1"/>
    </source>
</evidence>
<dbReference type="AlphaFoldDB" id="A0A4U1YIU2"/>
<proteinExistence type="inferred from homology"/>
<dbReference type="GO" id="GO:0003677">
    <property type="term" value="F:DNA binding"/>
    <property type="evidence" value="ECO:0007669"/>
    <property type="project" value="UniProtKB-KW"/>
</dbReference>
<reference evidence="8 9" key="1">
    <citation type="submission" date="2019-04" db="EMBL/GenBank/DDBJ databases">
        <title>A reverse ecology approach based on a biological definition of microbial populations.</title>
        <authorList>
            <person name="Arevalo P."/>
            <person name="Vaninsberghe D."/>
            <person name="Elsherbini J."/>
            <person name="Gore J."/>
            <person name="Polz M."/>
        </authorList>
    </citation>
    <scope>NUCLEOTIDE SEQUENCE [LARGE SCALE GENOMIC DNA]</scope>
    <source>
        <strain evidence="6 8">10N.261.46.E4</strain>
        <strain evidence="7 9">10N.261.46.F4</strain>
    </source>
</reference>
<evidence type="ECO:0000313" key="9">
    <source>
        <dbReference type="Proteomes" id="UP000307574"/>
    </source>
</evidence>
<evidence type="ECO:0000259" key="5">
    <source>
        <dbReference type="PROSITE" id="PS50931"/>
    </source>
</evidence>
<dbReference type="CDD" id="cd08475">
    <property type="entry name" value="PBP2_CrgA_like_6"/>
    <property type="match status" value="1"/>
</dbReference>
<dbReference type="Proteomes" id="UP000305234">
    <property type="component" value="Unassembled WGS sequence"/>
</dbReference>
<sequence>MMKSHIIEIRHFITVAQLGSFTLAAQALGMTGSALSKSVLRLEKQLGTKLLHRTTRRIALTNDGDSYFADCLKAMTILEEAEKRLNNQQLLPSGRVRLDLPAVLGRRAILPKLLELTSKFEQLDLSITFNDRPTDLVSDGIDLAIRVGHLENSGDIVARKIGEQKRVICASPSYLATRERITKKEDLAQHDCIVGWPIGQRHSWLLKNKKGMNESFHIDARHEIADCEGILQSALSGTGLAQLPVWLVQEHIEKGHLSPVLENISGESSPISVIWLKTPYILPKIRVIIDELVALASSHPNIFNASLDE</sequence>
<dbReference type="Gene3D" id="1.10.10.10">
    <property type="entry name" value="Winged helix-like DNA-binding domain superfamily/Winged helix DNA-binding domain"/>
    <property type="match status" value="1"/>
</dbReference>
<dbReference type="InterPro" id="IPR005119">
    <property type="entry name" value="LysR_subst-bd"/>
</dbReference>
<dbReference type="InterPro" id="IPR036390">
    <property type="entry name" value="WH_DNA-bd_sf"/>
</dbReference>
<dbReference type="FunFam" id="1.10.10.10:FF:000001">
    <property type="entry name" value="LysR family transcriptional regulator"/>
    <property type="match status" value="1"/>
</dbReference>
<keyword evidence="3" id="KW-0238">DNA-binding</keyword>
<gene>
    <name evidence="7" type="ORF">FCV50_21785</name>
    <name evidence="6" type="ORF">FCV52_16475</name>
</gene>
<dbReference type="EMBL" id="SYUW01000046">
    <property type="protein sequence ID" value="TKF24402.1"/>
    <property type="molecule type" value="Genomic_DNA"/>
</dbReference>
<keyword evidence="2" id="KW-0805">Transcription regulation</keyword>
<dbReference type="SUPFAM" id="SSF46785">
    <property type="entry name" value="Winged helix' DNA-binding domain"/>
    <property type="match status" value="1"/>
</dbReference>
<accession>A0A4U1YIU2</accession>
<dbReference type="GO" id="GO:0003700">
    <property type="term" value="F:DNA-binding transcription factor activity"/>
    <property type="evidence" value="ECO:0007669"/>
    <property type="project" value="InterPro"/>
</dbReference>
<dbReference type="SUPFAM" id="SSF53850">
    <property type="entry name" value="Periplasmic binding protein-like II"/>
    <property type="match status" value="1"/>
</dbReference>
<evidence type="ECO:0000256" key="4">
    <source>
        <dbReference type="ARBA" id="ARBA00023163"/>
    </source>
</evidence>
<evidence type="ECO:0000313" key="6">
    <source>
        <dbReference type="EMBL" id="TKF24402.1"/>
    </source>
</evidence>
<organism evidence="6 8">
    <name type="scientific">Vibrio kanaloae</name>
    <dbReference type="NCBI Taxonomy" id="170673"/>
    <lineage>
        <taxon>Bacteria</taxon>
        <taxon>Pseudomonadati</taxon>
        <taxon>Pseudomonadota</taxon>
        <taxon>Gammaproteobacteria</taxon>
        <taxon>Vibrionales</taxon>
        <taxon>Vibrionaceae</taxon>
        <taxon>Vibrio</taxon>
    </lineage>
</organism>
<name>A0A4U1YIU2_9VIBR</name>
<protein>
    <submittedName>
        <fullName evidence="6">LysR family transcriptional regulator</fullName>
    </submittedName>
</protein>
<dbReference type="Proteomes" id="UP000307574">
    <property type="component" value="Unassembled WGS sequence"/>
</dbReference>
<dbReference type="Pfam" id="PF00126">
    <property type="entry name" value="HTH_1"/>
    <property type="match status" value="1"/>
</dbReference>
<dbReference type="PANTHER" id="PTHR30537">
    <property type="entry name" value="HTH-TYPE TRANSCRIPTIONAL REGULATOR"/>
    <property type="match status" value="1"/>
</dbReference>
<comment type="similarity">
    <text evidence="1">Belongs to the LysR transcriptional regulatory family.</text>
</comment>
<dbReference type="PANTHER" id="PTHR30537:SF5">
    <property type="entry name" value="HTH-TYPE TRANSCRIPTIONAL ACTIVATOR TTDR-RELATED"/>
    <property type="match status" value="1"/>
</dbReference>
<dbReference type="Pfam" id="PF03466">
    <property type="entry name" value="LysR_substrate"/>
    <property type="match status" value="1"/>
</dbReference>
<dbReference type="InterPro" id="IPR058163">
    <property type="entry name" value="LysR-type_TF_proteobact-type"/>
</dbReference>
<comment type="caution">
    <text evidence="6">The sequence shown here is derived from an EMBL/GenBank/DDBJ whole genome shotgun (WGS) entry which is preliminary data.</text>
</comment>